<sequence length="103" mass="11319">MIAGKNKIRSQFLPLVPYLRPFNGVAARPSPLPSRTSPWPPASPSSRLLPSRHLRELLHGTATVAAIVPEVNTASLSTDYGQDFVGKGYEQVYRHSPSRLLPM</sequence>
<protein>
    <submittedName>
        <fullName evidence="2">Uncharacterized protein</fullName>
    </submittedName>
</protein>
<feature type="region of interest" description="Disordered" evidence="1">
    <location>
        <begin position="27"/>
        <end position="46"/>
    </location>
</feature>
<evidence type="ECO:0000256" key="1">
    <source>
        <dbReference type="SAM" id="MobiDB-lite"/>
    </source>
</evidence>
<dbReference type="EMBL" id="JBEAFC010000015">
    <property type="protein sequence ID" value="KAL1531251.1"/>
    <property type="molecule type" value="Genomic_DNA"/>
</dbReference>
<dbReference type="AlphaFoldDB" id="A0ABD1FKI7"/>
<proteinExistence type="predicted"/>
<comment type="caution">
    <text evidence="2">The sequence shown here is derived from an EMBL/GenBank/DDBJ whole genome shotgun (WGS) entry which is preliminary data.</text>
</comment>
<gene>
    <name evidence="2" type="ORF">AAHA92_33949</name>
</gene>
<evidence type="ECO:0000313" key="3">
    <source>
        <dbReference type="Proteomes" id="UP001567538"/>
    </source>
</evidence>
<evidence type="ECO:0000313" key="2">
    <source>
        <dbReference type="EMBL" id="KAL1531251.1"/>
    </source>
</evidence>
<organism evidence="2 3">
    <name type="scientific">Salvia divinorum</name>
    <name type="common">Maria pastora</name>
    <name type="synonym">Diviner's sage</name>
    <dbReference type="NCBI Taxonomy" id="28513"/>
    <lineage>
        <taxon>Eukaryota</taxon>
        <taxon>Viridiplantae</taxon>
        <taxon>Streptophyta</taxon>
        <taxon>Embryophyta</taxon>
        <taxon>Tracheophyta</taxon>
        <taxon>Spermatophyta</taxon>
        <taxon>Magnoliopsida</taxon>
        <taxon>eudicotyledons</taxon>
        <taxon>Gunneridae</taxon>
        <taxon>Pentapetalae</taxon>
        <taxon>asterids</taxon>
        <taxon>lamiids</taxon>
        <taxon>Lamiales</taxon>
        <taxon>Lamiaceae</taxon>
        <taxon>Nepetoideae</taxon>
        <taxon>Mentheae</taxon>
        <taxon>Salviinae</taxon>
        <taxon>Salvia</taxon>
        <taxon>Salvia subgen. Calosphace</taxon>
    </lineage>
</organism>
<name>A0ABD1FKI7_SALDI</name>
<keyword evidence="3" id="KW-1185">Reference proteome</keyword>
<dbReference type="Proteomes" id="UP001567538">
    <property type="component" value="Unassembled WGS sequence"/>
</dbReference>
<reference evidence="2 3" key="1">
    <citation type="submission" date="2024-06" db="EMBL/GenBank/DDBJ databases">
        <title>A chromosome level genome sequence of Diviner's sage (Salvia divinorum).</title>
        <authorList>
            <person name="Ford S.A."/>
            <person name="Ro D.-K."/>
            <person name="Ness R.W."/>
            <person name="Phillips M.A."/>
        </authorList>
    </citation>
    <scope>NUCLEOTIDE SEQUENCE [LARGE SCALE GENOMIC DNA]</scope>
    <source>
        <strain evidence="2">SAF-2024a</strain>
        <tissue evidence="2">Leaf</tissue>
    </source>
</reference>
<accession>A0ABD1FKI7</accession>